<dbReference type="SUPFAM" id="SSF53254">
    <property type="entry name" value="Phosphoglycerate mutase-like"/>
    <property type="match status" value="1"/>
</dbReference>
<dbReference type="Gene3D" id="3.40.50.1240">
    <property type="entry name" value="Phosphoglycerate mutase-like"/>
    <property type="match status" value="1"/>
</dbReference>
<gene>
    <name evidence="3" type="primary">pgmA</name>
    <name evidence="3" type="ordered locus">XOO3680</name>
</gene>
<dbReference type="InterPro" id="IPR013078">
    <property type="entry name" value="His_Pase_superF_clade-1"/>
</dbReference>
<feature type="active site" description="Proton donor/acceptor" evidence="1">
    <location>
        <position position="102"/>
    </location>
</feature>
<sequence length="234" mass="25688">MMRSGFAAASRSLPPRNSQRMRILLARHGETPWNAEGRYQGQIDIPLSPVGEGQARALGERLHALQIDRAVASPLSRAQATAKAALGASREALLQTDADLQEIAHGEWEGLLASEINDKDPARLRAWREEPDTVLMPGGESLRQVLDRSWRGLVRAADGLGADDTLLVVAHDAVNRVILCNILGLPLCKLWSFRQAPTTLNLLEGDDVEHLEVVRLNDCAHHTPFFGEAKHRAL</sequence>
<dbReference type="InterPro" id="IPR001345">
    <property type="entry name" value="PG/BPGM_mutase_AS"/>
</dbReference>
<dbReference type="STRING" id="291331.XOO3680"/>
<evidence type="ECO:0000256" key="2">
    <source>
        <dbReference type="PIRSR" id="PIRSR613078-2"/>
    </source>
</evidence>
<dbReference type="CDD" id="cd07067">
    <property type="entry name" value="HP_PGM_like"/>
    <property type="match status" value="1"/>
</dbReference>
<protein>
    <submittedName>
        <fullName evidence="3">Phosphoglycerate mutase</fullName>
    </submittedName>
</protein>
<evidence type="ECO:0000256" key="1">
    <source>
        <dbReference type="PIRSR" id="PIRSR613078-1"/>
    </source>
</evidence>
<dbReference type="EMBL" id="AE013598">
    <property type="protein sequence ID" value="AAW76934.1"/>
    <property type="molecule type" value="Genomic_DNA"/>
</dbReference>
<accession>Q5GWI7</accession>
<name>Q5GWI7_XANOR</name>
<organism evidence="3 4">
    <name type="scientific">Xanthomonas oryzae pv. oryzae (strain KACC10331 / KXO85)</name>
    <dbReference type="NCBI Taxonomy" id="291331"/>
    <lineage>
        <taxon>Bacteria</taxon>
        <taxon>Pseudomonadati</taxon>
        <taxon>Pseudomonadota</taxon>
        <taxon>Gammaproteobacteria</taxon>
        <taxon>Lysobacterales</taxon>
        <taxon>Lysobacteraceae</taxon>
        <taxon>Xanthomonas</taxon>
    </lineage>
</organism>
<keyword evidence="4" id="KW-1185">Reference proteome</keyword>
<feature type="active site" description="Tele-phosphohistidine intermediate" evidence="1">
    <location>
        <position position="28"/>
    </location>
</feature>
<evidence type="ECO:0000313" key="3">
    <source>
        <dbReference type="EMBL" id="AAW76934.1"/>
    </source>
</evidence>
<dbReference type="AlphaFoldDB" id="Q5GWI7"/>
<dbReference type="PANTHER" id="PTHR48100:SF10">
    <property type="entry name" value="2-CARBOXY-D-ARABINITOL-1-PHOSPHATASE-RELATED"/>
    <property type="match status" value="1"/>
</dbReference>
<dbReference type="PANTHER" id="PTHR48100">
    <property type="entry name" value="BROAD-SPECIFICITY PHOSPHATASE YOR283W-RELATED"/>
    <property type="match status" value="1"/>
</dbReference>
<feature type="binding site" evidence="2">
    <location>
        <begin position="27"/>
        <end position="34"/>
    </location>
    <ligand>
        <name>substrate</name>
    </ligand>
</feature>
<proteinExistence type="predicted"/>
<dbReference type="InterPro" id="IPR050275">
    <property type="entry name" value="PGM_Phosphatase"/>
</dbReference>
<dbReference type="SMART" id="SM00855">
    <property type="entry name" value="PGAM"/>
    <property type="match status" value="1"/>
</dbReference>
<dbReference type="InterPro" id="IPR029033">
    <property type="entry name" value="His_PPase_superfam"/>
</dbReference>
<dbReference type="KEGG" id="xoo:XOO3680"/>
<dbReference type="HOGENOM" id="CLU_033323_9_5_6"/>
<dbReference type="GO" id="GO:0016791">
    <property type="term" value="F:phosphatase activity"/>
    <property type="evidence" value="ECO:0007669"/>
    <property type="project" value="TreeGrafter"/>
</dbReference>
<dbReference type="FunFam" id="3.40.50.1240:FF:000081">
    <property type="entry name" value="Putative phosphoglycerate mutase"/>
    <property type="match status" value="1"/>
</dbReference>
<reference evidence="3 4" key="1">
    <citation type="journal article" date="2005" name="Nucleic Acids Res.">
        <title>The genome sequence of Xanthomonas oryzae pathovar oryzae KACC10331, the bacterial blight pathogen of rice.</title>
        <authorList>
            <person name="Lee B.M."/>
            <person name="Park Y.J."/>
            <person name="Park D.S."/>
            <person name="Kang H.W."/>
            <person name="Kim J.G."/>
            <person name="Song E.S."/>
            <person name="Park I.C."/>
            <person name="Yoon U.H."/>
            <person name="Hahn J.H."/>
            <person name="Koo B.S."/>
            <person name="Lee G.B."/>
            <person name="Kim H."/>
            <person name="Park H.S."/>
            <person name="Yoon K.O."/>
            <person name="Kim J.H."/>
            <person name="Jung C.H."/>
            <person name="Koh N.H."/>
            <person name="Seo J.S."/>
            <person name="Go S.J."/>
        </authorList>
    </citation>
    <scope>NUCLEOTIDE SEQUENCE [LARGE SCALE GENOMIC DNA]</scope>
    <source>
        <strain evidence="4">KACC10331 / KXO85</strain>
    </source>
</reference>
<dbReference type="Proteomes" id="UP000006735">
    <property type="component" value="Chromosome"/>
</dbReference>
<dbReference type="Pfam" id="PF00300">
    <property type="entry name" value="His_Phos_1"/>
    <property type="match status" value="1"/>
</dbReference>
<dbReference type="PROSITE" id="PS00175">
    <property type="entry name" value="PG_MUTASE"/>
    <property type="match status" value="1"/>
</dbReference>
<feature type="binding site" evidence="2">
    <location>
        <position position="77"/>
    </location>
    <ligand>
        <name>substrate</name>
    </ligand>
</feature>
<evidence type="ECO:0000313" key="4">
    <source>
        <dbReference type="Proteomes" id="UP000006735"/>
    </source>
</evidence>